<reference evidence="1" key="1">
    <citation type="journal article" date="2016" name="Proc. Natl. Acad. Sci. U.S.A.">
        <title>Lipid metabolic changes in an early divergent fungus govern the establishment of a mutualistic symbiosis with endobacteria.</title>
        <authorList>
            <person name="Lastovetsky O.A."/>
            <person name="Gaspar M.L."/>
            <person name="Mondo S.J."/>
            <person name="LaButti K.M."/>
            <person name="Sandor L."/>
            <person name="Grigoriev I.V."/>
            <person name="Henry S.A."/>
            <person name="Pawlowska T.E."/>
        </authorList>
    </citation>
    <scope>NUCLEOTIDE SEQUENCE [LARGE SCALE GENOMIC DNA]</scope>
    <source>
        <strain evidence="1">ATCC 52814</strain>
    </source>
</reference>
<sequence length="278" mass="32762">MYDSSSDEFDADMYDSDVNSAYDMICACIIDDEGEEYELIDEDDEDSKNTNHTSDTFMLPSQQLQELSISNHNEQIEQEEASDTTRVLTGESTEMTLDVKTETNQAINQEIQLKEKEISENTFVKSESTNKVRRMRPKREVKVKSEEREVRIPRKMTLRKDVSRPKTETKNDNKLQVIRRRRIKRRRVQTVFDSDDEEGIRIQMERIKKAQKRKWNPKATMNTINRLTDRDIDEIDTDDLVEQTEQLPPLIIPDILKESVIKKKKKLKKQSKNKTRRS</sequence>
<accession>A0A1X0QSV4</accession>
<organism evidence="1">
    <name type="scientific">Rhizopus microsporus var. microsporus</name>
    <dbReference type="NCBI Taxonomy" id="86635"/>
    <lineage>
        <taxon>Eukaryota</taxon>
        <taxon>Fungi</taxon>
        <taxon>Fungi incertae sedis</taxon>
        <taxon>Mucoromycota</taxon>
        <taxon>Mucoromycotina</taxon>
        <taxon>Mucoromycetes</taxon>
        <taxon>Mucorales</taxon>
        <taxon>Mucorineae</taxon>
        <taxon>Rhizopodaceae</taxon>
        <taxon>Rhizopus</taxon>
    </lineage>
</organism>
<dbReference type="AlphaFoldDB" id="A0A1X0QSV4"/>
<dbReference type="VEuPathDB" id="FungiDB:BCV72DRAFT_308784"/>
<dbReference type="OrthoDB" id="2266300at2759"/>
<gene>
    <name evidence="1" type="ORF">BCV72DRAFT_308784</name>
</gene>
<dbReference type="EMBL" id="KV922030">
    <property type="protein sequence ID" value="ORE02844.1"/>
    <property type="molecule type" value="Genomic_DNA"/>
</dbReference>
<evidence type="ECO:0000313" key="1">
    <source>
        <dbReference type="EMBL" id="ORE02844.1"/>
    </source>
</evidence>
<name>A0A1X0QSV4_RHIZD</name>
<proteinExistence type="predicted"/>
<protein>
    <submittedName>
        <fullName evidence="1">Uncharacterized protein</fullName>
    </submittedName>
</protein>
<dbReference type="Proteomes" id="UP000242414">
    <property type="component" value="Unassembled WGS sequence"/>
</dbReference>